<dbReference type="AlphaFoldDB" id="A0A3R7AF80"/>
<evidence type="ECO:0008006" key="3">
    <source>
        <dbReference type="Google" id="ProtNLM"/>
    </source>
</evidence>
<keyword evidence="2" id="KW-1185">Reference proteome</keyword>
<evidence type="ECO:0000313" key="2">
    <source>
        <dbReference type="Proteomes" id="UP000285060"/>
    </source>
</evidence>
<dbReference type="InterPro" id="IPR036871">
    <property type="entry name" value="PX_dom_sf"/>
</dbReference>
<dbReference type="VEuPathDB" id="FungiDB:H310_07639"/>
<protein>
    <recommendedName>
        <fullName evidence="3">PX domain-containing protein</fullName>
    </recommendedName>
</protein>
<dbReference type="GO" id="GO:0035091">
    <property type="term" value="F:phosphatidylinositol binding"/>
    <property type="evidence" value="ECO:0007669"/>
    <property type="project" value="InterPro"/>
</dbReference>
<reference evidence="1 2" key="1">
    <citation type="submission" date="2018-08" db="EMBL/GenBank/DDBJ databases">
        <title>Aphanomyces genome sequencing and annotation.</title>
        <authorList>
            <person name="Minardi D."/>
            <person name="Oidtmann B."/>
            <person name="Van Der Giezen M."/>
            <person name="Studholme D.J."/>
        </authorList>
    </citation>
    <scope>NUCLEOTIDE SEQUENCE [LARGE SCALE GENOMIC DNA]</scope>
    <source>
        <strain evidence="1 2">NJM0002</strain>
    </source>
</reference>
<sequence length="154" mass="17321">MTVWRGVPQPGDAALGKLFDRKVVYKSDACIRSRMRGLTIFLNQVMRSPYLRQDASVVGFLHVADDVEWGHVKKATDCPFLVGIKRDVDHVEKCCAQYDKATRPPVAPPKATSYFPRYATEPSVAEIQASANRHEHVATCITRALFFSEAKRIK</sequence>
<proteinExistence type="predicted"/>
<dbReference type="SUPFAM" id="SSF64268">
    <property type="entry name" value="PX domain"/>
    <property type="match status" value="1"/>
</dbReference>
<dbReference type="EMBL" id="QUSY01000030">
    <property type="protein sequence ID" value="RHY34419.1"/>
    <property type="molecule type" value="Genomic_DNA"/>
</dbReference>
<gene>
    <name evidence="1" type="ORF">DYB32_001351</name>
</gene>
<dbReference type="Gene3D" id="3.30.1520.10">
    <property type="entry name" value="Phox-like domain"/>
    <property type="match status" value="1"/>
</dbReference>
<dbReference type="Proteomes" id="UP000285060">
    <property type="component" value="Unassembled WGS sequence"/>
</dbReference>
<name>A0A3R7AF80_9STRA</name>
<evidence type="ECO:0000313" key="1">
    <source>
        <dbReference type="EMBL" id="RHY34419.1"/>
    </source>
</evidence>
<accession>A0A3R7AF80</accession>
<comment type="caution">
    <text evidence="1">The sequence shown here is derived from an EMBL/GenBank/DDBJ whole genome shotgun (WGS) entry which is preliminary data.</text>
</comment>
<organism evidence="1 2">
    <name type="scientific">Aphanomyces invadans</name>
    <dbReference type="NCBI Taxonomy" id="157072"/>
    <lineage>
        <taxon>Eukaryota</taxon>
        <taxon>Sar</taxon>
        <taxon>Stramenopiles</taxon>
        <taxon>Oomycota</taxon>
        <taxon>Saprolegniomycetes</taxon>
        <taxon>Saprolegniales</taxon>
        <taxon>Verrucalvaceae</taxon>
        <taxon>Aphanomyces</taxon>
    </lineage>
</organism>